<reference evidence="1 2" key="1">
    <citation type="submission" date="2023-05" db="EMBL/GenBank/DDBJ databases">
        <title>Novel species of genus Flectobacillus isolated from stream in China.</title>
        <authorList>
            <person name="Lu H."/>
        </authorList>
    </citation>
    <scope>NUCLEOTIDE SEQUENCE [LARGE SCALE GENOMIC DNA]</scope>
    <source>
        <strain evidence="1 2">DC10W</strain>
    </source>
</reference>
<evidence type="ECO:0000313" key="1">
    <source>
        <dbReference type="EMBL" id="MDI9863683.1"/>
    </source>
</evidence>
<proteinExistence type="predicted"/>
<gene>
    <name evidence="1" type="ORF">QM480_05075</name>
</gene>
<name>A0ABT6YKK8_9BACT</name>
<dbReference type="RefSeq" id="WP_283368954.1">
    <property type="nucleotide sequence ID" value="NZ_JASHID010000003.1"/>
</dbReference>
<protein>
    <submittedName>
        <fullName evidence="1">Uncharacterized protein</fullName>
    </submittedName>
</protein>
<accession>A0ABT6YKK8</accession>
<dbReference type="Proteomes" id="UP001236569">
    <property type="component" value="Unassembled WGS sequence"/>
</dbReference>
<dbReference type="EMBL" id="JASHID010000003">
    <property type="protein sequence ID" value="MDI9863683.1"/>
    <property type="molecule type" value="Genomic_DNA"/>
</dbReference>
<comment type="caution">
    <text evidence="1">The sequence shown here is derived from an EMBL/GenBank/DDBJ whole genome shotgun (WGS) entry which is preliminary data.</text>
</comment>
<evidence type="ECO:0000313" key="2">
    <source>
        <dbReference type="Proteomes" id="UP001236569"/>
    </source>
</evidence>
<sequence length="140" mass="16672">MKVTDHEIIIQTSQLQKLENESNIKELLVKVTEDVFSPFLYGRRLRIGIKLFIPTNTDIVDAQWILDKMAQQKLKFEDLERILGIEKYTLSVYTSGKHKLNRAEKGLFFYFFNYRNLVIQIKASIKNRENKKEEEFQQNQ</sequence>
<keyword evidence="2" id="KW-1185">Reference proteome</keyword>
<organism evidence="1 2">
    <name type="scientific">Flectobacillus longus</name>
    <dbReference type="NCBI Taxonomy" id="2984207"/>
    <lineage>
        <taxon>Bacteria</taxon>
        <taxon>Pseudomonadati</taxon>
        <taxon>Bacteroidota</taxon>
        <taxon>Cytophagia</taxon>
        <taxon>Cytophagales</taxon>
        <taxon>Flectobacillaceae</taxon>
        <taxon>Flectobacillus</taxon>
    </lineage>
</organism>